<dbReference type="PANTHER" id="PTHR32379:SF1">
    <property type="entry name" value="GUANIDINOACETATE N-METHYLTRANSFERASE"/>
    <property type="match status" value="1"/>
</dbReference>
<accession>A0A401SL80</accession>
<keyword evidence="2" id="KW-1185">Reference proteome</keyword>
<comment type="caution">
    <text evidence="1">The sequence shown here is derived from an EMBL/GenBank/DDBJ whole genome shotgun (WGS) entry which is preliminary data.</text>
</comment>
<dbReference type="GO" id="GO:0030731">
    <property type="term" value="F:guanidinoacetate N-methyltransferase activity"/>
    <property type="evidence" value="ECO:0007669"/>
    <property type="project" value="TreeGrafter"/>
</dbReference>
<organism evidence="1 2">
    <name type="scientific">Chiloscyllium punctatum</name>
    <name type="common">Brownbanded bambooshark</name>
    <name type="synonym">Hemiscyllium punctatum</name>
    <dbReference type="NCBI Taxonomy" id="137246"/>
    <lineage>
        <taxon>Eukaryota</taxon>
        <taxon>Metazoa</taxon>
        <taxon>Chordata</taxon>
        <taxon>Craniata</taxon>
        <taxon>Vertebrata</taxon>
        <taxon>Chondrichthyes</taxon>
        <taxon>Elasmobranchii</taxon>
        <taxon>Galeomorphii</taxon>
        <taxon>Galeoidea</taxon>
        <taxon>Orectolobiformes</taxon>
        <taxon>Hemiscylliidae</taxon>
        <taxon>Chiloscyllium</taxon>
    </lineage>
</organism>
<dbReference type="OMA" id="MNILMAH"/>
<dbReference type="Gene3D" id="3.40.50.150">
    <property type="entry name" value="Vaccinia Virus protein VP39"/>
    <property type="match status" value="1"/>
</dbReference>
<dbReference type="Proteomes" id="UP000287033">
    <property type="component" value="Unassembled WGS sequence"/>
</dbReference>
<evidence type="ECO:0000313" key="2">
    <source>
        <dbReference type="Proteomes" id="UP000287033"/>
    </source>
</evidence>
<dbReference type="OrthoDB" id="19014at2759"/>
<gene>
    <name evidence="1" type="ORF">chiPu_0009614</name>
</gene>
<dbReference type="GO" id="GO:0005737">
    <property type="term" value="C:cytoplasm"/>
    <property type="evidence" value="ECO:0007669"/>
    <property type="project" value="TreeGrafter"/>
</dbReference>
<dbReference type="GO" id="GO:0006601">
    <property type="term" value="P:creatine biosynthetic process"/>
    <property type="evidence" value="ECO:0007669"/>
    <property type="project" value="TreeGrafter"/>
</dbReference>
<dbReference type="AlphaFoldDB" id="A0A401SL80"/>
<dbReference type="GO" id="GO:0005634">
    <property type="term" value="C:nucleus"/>
    <property type="evidence" value="ECO:0007669"/>
    <property type="project" value="TreeGrafter"/>
</dbReference>
<dbReference type="EMBL" id="BEZZ01000346">
    <property type="protein sequence ID" value="GCC31157.1"/>
    <property type="molecule type" value="Genomic_DNA"/>
</dbReference>
<dbReference type="STRING" id="137246.A0A401SL80"/>
<protein>
    <submittedName>
        <fullName evidence="1">Uncharacterized protein</fullName>
    </submittedName>
</protein>
<name>A0A401SL80_CHIPU</name>
<dbReference type="InterPro" id="IPR029063">
    <property type="entry name" value="SAM-dependent_MTases_sf"/>
</dbReference>
<dbReference type="InterPro" id="IPR051038">
    <property type="entry name" value="RMT2/GAMT_Mtase"/>
</dbReference>
<dbReference type="PANTHER" id="PTHR32379">
    <property type="entry name" value="GUANIDINOACETATE N-METHYLTRANSFERASE"/>
    <property type="match status" value="1"/>
</dbReference>
<proteinExistence type="predicted"/>
<sequence length="90" mass="10186">MCQGHACCLLKPGGVLTYCNFTSWGELLKGKYNDIEKLFQEIQVPHLVEAGFKKENIQTCVTDLIPPKDCQFYAFPKMITPTIIKHEPAL</sequence>
<dbReference type="SUPFAM" id="SSF53335">
    <property type="entry name" value="S-adenosyl-L-methionine-dependent methyltransferases"/>
    <property type="match status" value="1"/>
</dbReference>
<evidence type="ECO:0000313" key="1">
    <source>
        <dbReference type="EMBL" id="GCC31157.1"/>
    </source>
</evidence>
<reference evidence="1 2" key="1">
    <citation type="journal article" date="2018" name="Nat. Ecol. Evol.">
        <title>Shark genomes provide insights into elasmobranch evolution and the origin of vertebrates.</title>
        <authorList>
            <person name="Hara Y"/>
            <person name="Yamaguchi K"/>
            <person name="Onimaru K"/>
            <person name="Kadota M"/>
            <person name="Koyanagi M"/>
            <person name="Keeley SD"/>
            <person name="Tatsumi K"/>
            <person name="Tanaka K"/>
            <person name="Motone F"/>
            <person name="Kageyama Y"/>
            <person name="Nozu R"/>
            <person name="Adachi N"/>
            <person name="Nishimura O"/>
            <person name="Nakagawa R"/>
            <person name="Tanegashima C"/>
            <person name="Kiyatake I"/>
            <person name="Matsumoto R"/>
            <person name="Murakumo K"/>
            <person name="Nishida K"/>
            <person name="Terakita A"/>
            <person name="Kuratani S"/>
            <person name="Sato K"/>
            <person name="Hyodo S Kuraku.S."/>
        </authorList>
    </citation>
    <scope>NUCLEOTIDE SEQUENCE [LARGE SCALE GENOMIC DNA]</scope>
</reference>